<keyword evidence="2" id="KW-0489">Methyltransferase</keyword>
<gene>
    <name evidence="2" type="ORF">F511_37103</name>
</gene>
<dbReference type="EMBL" id="KQ991658">
    <property type="protein sequence ID" value="KZV51392.1"/>
    <property type="molecule type" value="Genomic_DNA"/>
</dbReference>
<keyword evidence="2" id="KW-0808">Transferase</keyword>
<protein>
    <submittedName>
        <fullName evidence="2">Caffeic acid 3-O-methyltransferase-like</fullName>
    </submittedName>
</protein>
<feature type="compositionally biased region" description="Basic and acidic residues" evidence="1">
    <location>
        <begin position="1"/>
        <end position="21"/>
    </location>
</feature>
<accession>A0A2Z7CWC8</accession>
<sequence>MIKDGRNVDKAADVTEERGRDAVVNPPKKNRDRSSARDPATFGKAILPSVLLGYSALFAIDFRIKMNEIISVRIHTINEKSHAEHIVVNQEIIESHKTRKQGHILFIRNTTALLEAIGVKTQDDKYEPTLLKDKHGQRLVEDRIPSSEQFALINRSCAQINTHGLLSLQLSSGTQNSSHMIRSNYPSVLAMPVTAQLSNLRSGHTLAILLRMFRSAYILSICS</sequence>
<evidence type="ECO:0000313" key="2">
    <source>
        <dbReference type="EMBL" id="KZV51392.1"/>
    </source>
</evidence>
<dbReference type="GO" id="GO:0032259">
    <property type="term" value="P:methylation"/>
    <property type="evidence" value="ECO:0007669"/>
    <property type="project" value="UniProtKB-KW"/>
</dbReference>
<dbReference type="GO" id="GO:0008168">
    <property type="term" value="F:methyltransferase activity"/>
    <property type="evidence" value="ECO:0007669"/>
    <property type="project" value="UniProtKB-KW"/>
</dbReference>
<proteinExistence type="predicted"/>
<dbReference type="AlphaFoldDB" id="A0A2Z7CWC8"/>
<name>A0A2Z7CWC8_9LAMI</name>
<evidence type="ECO:0000256" key="1">
    <source>
        <dbReference type="SAM" id="MobiDB-lite"/>
    </source>
</evidence>
<evidence type="ECO:0000313" key="3">
    <source>
        <dbReference type="Proteomes" id="UP000250235"/>
    </source>
</evidence>
<organism evidence="2 3">
    <name type="scientific">Dorcoceras hygrometricum</name>
    <dbReference type="NCBI Taxonomy" id="472368"/>
    <lineage>
        <taxon>Eukaryota</taxon>
        <taxon>Viridiplantae</taxon>
        <taxon>Streptophyta</taxon>
        <taxon>Embryophyta</taxon>
        <taxon>Tracheophyta</taxon>
        <taxon>Spermatophyta</taxon>
        <taxon>Magnoliopsida</taxon>
        <taxon>eudicotyledons</taxon>
        <taxon>Gunneridae</taxon>
        <taxon>Pentapetalae</taxon>
        <taxon>asterids</taxon>
        <taxon>lamiids</taxon>
        <taxon>Lamiales</taxon>
        <taxon>Gesneriaceae</taxon>
        <taxon>Didymocarpoideae</taxon>
        <taxon>Trichosporeae</taxon>
        <taxon>Loxocarpinae</taxon>
        <taxon>Dorcoceras</taxon>
    </lineage>
</organism>
<keyword evidence="3" id="KW-1185">Reference proteome</keyword>
<dbReference type="Proteomes" id="UP000250235">
    <property type="component" value="Unassembled WGS sequence"/>
</dbReference>
<reference evidence="2 3" key="1">
    <citation type="journal article" date="2015" name="Proc. Natl. Acad. Sci. U.S.A.">
        <title>The resurrection genome of Boea hygrometrica: A blueprint for survival of dehydration.</title>
        <authorList>
            <person name="Xiao L."/>
            <person name="Yang G."/>
            <person name="Zhang L."/>
            <person name="Yang X."/>
            <person name="Zhao S."/>
            <person name="Ji Z."/>
            <person name="Zhou Q."/>
            <person name="Hu M."/>
            <person name="Wang Y."/>
            <person name="Chen M."/>
            <person name="Xu Y."/>
            <person name="Jin H."/>
            <person name="Xiao X."/>
            <person name="Hu G."/>
            <person name="Bao F."/>
            <person name="Hu Y."/>
            <person name="Wan P."/>
            <person name="Li L."/>
            <person name="Deng X."/>
            <person name="Kuang T."/>
            <person name="Xiang C."/>
            <person name="Zhu J.K."/>
            <person name="Oliver M.J."/>
            <person name="He Y."/>
        </authorList>
    </citation>
    <scope>NUCLEOTIDE SEQUENCE [LARGE SCALE GENOMIC DNA]</scope>
    <source>
        <strain evidence="3">cv. XS01</strain>
    </source>
</reference>
<feature type="region of interest" description="Disordered" evidence="1">
    <location>
        <begin position="1"/>
        <end position="39"/>
    </location>
</feature>